<evidence type="ECO:0000313" key="2">
    <source>
        <dbReference type="EMBL" id="KAG7160073.1"/>
    </source>
</evidence>
<accession>A0A8J5MQI2</accession>
<feature type="compositionally biased region" description="Low complexity" evidence="1">
    <location>
        <begin position="1"/>
        <end position="15"/>
    </location>
</feature>
<comment type="caution">
    <text evidence="2">The sequence shown here is derived from an EMBL/GenBank/DDBJ whole genome shotgun (WGS) entry which is preliminary data.</text>
</comment>
<organism evidence="2 3">
    <name type="scientific">Homarus americanus</name>
    <name type="common">American lobster</name>
    <dbReference type="NCBI Taxonomy" id="6706"/>
    <lineage>
        <taxon>Eukaryota</taxon>
        <taxon>Metazoa</taxon>
        <taxon>Ecdysozoa</taxon>
        <taxon>Arthropoda</taxon>
        <taxon>Crustacea</taxon>
        <taxon>Multicrustacea</taxon>
        <taxon>Malacostraca</taxon>
        <taxon>Eumalacostraca</taxon>
        <taxon>Eucarida</taxon>
        <taxon>Decapoda</taxon>
        <taxon>Pleocyemata</taxon>
        <taxon>Astacidea</taxon>
        <taxon>Nephropoidea</taxon>
        <taxon>Nephropidae</taxon>
        <taxon>Homarus</taxon>
    </lineage>
</organism>
<dbReference type="AlphaFoldDB" id="A0A8J5MQI2"/>
<dbReference type="Proteomes" id="UP000747542">
    <property type="component" value="Unassembled WGS sequence"/>
</dbReference>
<keyword evidence="3" id="KW-1185">Reference proteome</keyword>
<evidence type="ECO:0000313" key="3">
    <source>
        <dbReference type="Proteomes" id="UP000747542"/>
    </source>
</evidence>
<dbReference type="EMBL" id="JAHLQT010031672">
    <property type="protein sequence ID" value="KAG7160073.1"/>
    <property type="molecule type" value="Genomic_DNA"/>
</dbReference>
<protein>
    <submittedName>
        <fullName evidence="2">Uncharacterized protein</fullName>
    </submittedName>
</protein>
<feature type="compositionally biased region" description="Basic and acidic residues" evidence="1">
    <location>
        <begin position="33"/>
        <end position="49"/>
    </location>
</feature>
<proteinExistence type="predicted"/>
<evidence type="ECO:0000256" key="1">
    <source>
        <dbReference type="SAM" id="MobiDB-lite"/>
    </source>
</evidence>
<sequence>MFLSSFLPSSSPPRRLTNRPAEQPGSAAPGGDEPIHEGAGDQRAPHQREPPGQTCIQEAAEGTNESGGSTEERPHRLTPLPLAPSGAAAGAEDRPLQRAPFPLALPSKRRMSCYRIPCTITSRVMGVLGHLVFAPATLYLVP</sequence>
<feature type="region of interest" description="Disordered" evidence="1">
    <location>
        <begin position="1"/>
        <end position="96"/>
    </location>
</feature>
<gene>
    <name evidence="2" type="ORF">Hamer_G028777</name>
</gene>
<feature type="compositionally biased region" description="Low complexity" evidence="1">
    <location>
        <begin position="79"/>
        <end position="90"/>
    </location>
</feature>
<name>A0A8J5MQI2_HOMAM</name>
<reference evidence="2" key="1">
    <citation type="journal article" date="2021" name="Sci. Adv.">
        <title>The American lobster genome reveals insights on longevity, neural, and immune adaptations.</title>
        <authorList>
            <person name="Polinski J.M."/>
            <person name="Zimin A.V."/>
            <person name="Clark K.F."/>
            <person name="Kohn A.B."/>
            <person name="Sadowski N."/>
            <person name="Timp W."/>
            <person name="Ptitsyn A."/>
            <person name="Khanna P."/>
            <person name="Romanova D.Y."/>
            <person name="Williams P."/>
            <person name="Greenwood S.J."/>
            <person name="Moroz L.L."/>
            <person name="Walt D.R."/>
            <person name="Bodnar A.G."/>
        </authorList>
    </citation>
    <scope>NUCLEOTIDE SEQUENCE</scope>
    <source>
        <strain evidence="2">GMGI-L3</strain>
    </source>
</reference>